<evidence type="ECO:0000256" key="4">
    <source>
        <dbReference type="ARBA" id="ARBA00022692"/>
    </source>
</evidence>
<keyword evidence="6 8" id="KW-0472">Membrane</keyword>
<comment type="subcellular location">
    <subcellularLocation>
        <location evidence="1">Cell outer membrane</location>
        <topology evidence="1">Multi-pass membrane protein</topology>
    </subcellularLocation>
</comment>
<keyword evidence="5" id="KW-0732">Signal</keyword>
<keyword evidence="11" id="KW-1185">Reference proteome</keyword>
<proteinExistence type="predicted"/>
<dbReference type="SUPFAM" id="SSF49464">
    <property type="entry name" value="Carboxypeptidase regulatory domain-like"/>
    <property type="match status" value="1"/>
</dbReference>
<feature type="domain" description="TonB-dependent receptor plug" evidence="9">
    <location>
        <begin position="253"/>
        <end position="335"/>
    </location>
</feature>
<dbReference type="Pfam" id="PF07715">
    <property type="entry name" value="Plug"/>
    <property type="match status" value="1"/>
</dbReference>
<dbReference type="PANTHER" id="PTHR30069:SF29">
    <property type="entry name" value="HEMOGLOBIN AND HEMOGLOBIN-HAPTOGLOBIN-BINDING PROTEIN 1-RELATED"/>
    <property type="match status" value="1"/>
</dbReference>
<dbReference type="Gene3D" id="2.40.170.20">
    <property type="entry name" value="TonB-dependent receptor, beta-barrel domain"/>
    <property type="match status" value="1"/>
</dbReference>
<dbReference type="InterPro" id="IPR012910">
    <property type="entry name" value="Plug_dom"/>
</dbReference>
<dbReference type="GO" id="GO:0009279">
    <property type="term" value="C:cell outer membrane"/>
    <property type="evidence" value="ECO:0007669"/>
    <property type="project" value="UniProtKB-SubCell"/>
</dbReference>
<evidence type="ECO:0000313" key="10">
    <source>
        <dbReference type="EMBL" id="BDD12361.1"/>
    </source>
</evidence>
<dbReference type="PANTHER" id="PTHR30069">
    <property type="entry name" value="TONB-DEPENDENT OUTER MEMBRANE RECEPTOR"/>
    <property type="match status" value="1"/>
</dbReference>
<gene>
    <name evidence="10" type="ORF">FUAX_47930</name>
</gene>
<dbReference type="GO" id="GO:0044718">
    <property type="term" value="P:siderophore transmembrane transport"/>
    <property type="evidence" value="ECO:0007669"/>
    <property type="project" value="TreeGrafter"/>
</dbReference>
<keyword evidence="8" id="KW-1133">Transmembrane helix</keyword>
<keyword evidence="10" id="KW-0675">Receptor</keyword>
<evidence type="ECO:0000256" key="8">
    <source>
        <dbReference type="SAM" id="Phobius"/>
    </source>
</evidence>
<dbReference type="Pfam" id="PF13715">
    <property type="entry name" value="CarbopepD_reg_2"/>
    <property type="match status" value="1"/>
</dbReference>
<accession>A0AAU9CTF2</accession>
<evidence type="ECO:0000256" key="2">
    <source>
        <dbReference type="ARBA" id="ARBA00022448"/>
    </source>
</evidence>
<keyword evidence="10" id="KW-0614">Plasmid</keyword>
<evidence type="ECO:0000259" key="9">
    <source>
        <dbReference type="Pfam" id="PF07715"/>
    </source>
</evidence>
<evidence type="ECO:0000256" key="1">
    <source>
        <dbReference type="ARBA" id="ARBA00004571"/>
    </source>
</evidence>
<evidence type="ECO:0000256" key="5">
    <source>
        <dbReference type="ARBA" id="ARBA00022729"/>
    </source>
</evidence>
<dbReference type="SUPFAM" id="SSF56935">
    <property type="entry name" value="Porins"/>
    <property type="match status" value="1"/>
</dbReference>
<feature type="transmembrane region" description="Helical" evidence="8">
    <location>
        <begin position="12"/>
        <end position="35"/>
    </location>
</feature>
<keyword evidence="4 8" id="KW-0812">Transmembrane</keyword>
<keyword evidence="7" id="KW-0998">Cell outer membrane</keyword>
<sequence>MRQCGLFIFSRIHSGLHLTLGPAGFKVFLVLWPLFFISQNTLAQRVSIKANKEPLSRILNSFHERYGVQSSYDYRLISKHLVSDSATYSSPEIAVQSMLKGSQLDYRLIDSVFVLFAKPLETTIESEEIKQDTVVRKAYYFSGQVTDGISGEPLPYSSIRVGEKGYSTDVNGHYSFKTETESERLEISYLGYYMLDTLLLAGTKRKIELTPSLIGLEEIVVLPDLKLAEAHIGAKPALIKLNHQVASFLPGNNSNTLFNLLRLQPGILAASEQSADYSVWGGYRGHTLLSFDGIPLFSAASHSNEIGIVNPLMIQDVEVLKAGYEPHKGDRVGGVIRMSGKMGNAKRFRAQANVNSQTVSASVNIPFAEKYALQLALRQSYYNIVDWNELFAEEADDNRDFFTPDFNFRDMNLKFSGRMDNGDNFFVSLLANQDKVESMVIRPIRRGNESRENLTDKKGFGIGGNYVRNWHRAGVSEVGFAYSGLNTNAVDKIRENPRNAALKFFEAVRENGIEEFSIYAEHRLPVLGRHGLTAGIKAIRNTASFVADASDATPESRENNGSRFSYYIKDDIKIGEKIGISPGLKWDYLAYTKKAYLSPRIAGYWEPELSWRVNASWGIYSQYISEVAFADDFRNFFYAWQLNGILDNPVLRSEHYTLGLSYRQEGFSVSAEGFYKMTDGLKRTYFIPEDKRHFDAEAISRAYGIDFYIQKKISKHDFWVAYTLSKVEERYPEFRNEYHYAPHNQLHELKTAAVFDFRPFYFSANYVYGSGLRVSQKFGGGETVPYNRLDVALLYRFGMEKLDIEAGASVLNLTNADNVANSNVSNLPSGRAVYLRGVPFTPGLFVKVGI</sequence>
<dbReference type="InterPro" id="IPR039426">
    <property type="entry name" value="TonB-dep_rcpt-like"/>
</dbReference>
<name>A0AAU9CTF2_9BACT</name>
<protein>
    <submittedName>
        <fullName evidence="10">TonB-dependent receptor</fullName>
    </submittedName>
</protein>
<dbReference type="EMBL" id="AP025318">
    <property type="protein sequence ID" value="BDD12361.1"/>
    <property type="molecule type" value="Genomic_DNA"/>
</dbReference>
<reference evidence="10 11" key="1">
    <citation type="submission" date="2021-12" db="EMBL/GenBank/DDBJ databases">
        <title>Genome sequencing of bacteria with rrn-lacking chromosome and rrn-plasmid.</title>
        <authorList>
            <person name="Anda M."/>
            <person name="Iwasaki W."/>
        </authorList>
    </citation>
    <scope>NUCLEOTIDE SEQUENCE [LARGE SCALE GENOMIC DNA]</scope>
    <source>
        <strain evidence="10 11">DSM 100852</strain>
        <plasmid evidence="10 11">pFA4</plasmid>
    </source>
</reference>
<evidence type="ECO:0000256" key="3">
    <source>
        <dbReference type="ARBA" id="ARBA00022452"/>
    </source>
</evidence>
<keyword evidence="2" id="KW-0813">Transport</keyword>
<dbReference type="Gene3D" id="3.55.50.30">
    <property type="match status" value="1"/>
</dbReference>
<dbReference type="AlphaFoldDB" id="A0AAU9CTF2"/>
<geneLocation type="plasmid" evidence="10 11">
    <name>pFA4</name>
</geneLocation>
<dbReference type="InterPro" id="IPR036942">
    <property type="entry name" value="Beta-barrel_TonB_sf"/>
</dbReference>
<dbReference type="Proteomes" id="UP001348817">
    <property type="component" value="Plasmid pFA4"/>
</dbReference>
<keyword evidence="3" id="KW-1134">Transmembrane beta strand</keyword>
<dbReference type="GO" id="GO:0015344">
    <property type="term" value="F:siderophore uptake transmembrane transporter activity"/>
    <property type="evidence" value="ECO:0007669"/>
    <property type="project" value="TreeGrafter"/>
</dbReference>
<organism evidence="10 11">
    <name type="scientific">Fulvitalea axinellae</name>
    <dbReference type="NCBI Taxonomy" id="1182444"/>
    <lineage>
        <taxon>Bacteria</taxon>
        <taxon>Pseudomonadati</taxon>
        <taxon>Bacteroidota</taxon>
        <taxon>Cytophagia</taxon>
        <taxon>Cytophagales</taxon>
        <taxon>Persicobacteraceae</taxon>
        <taxon>Fulvitalea</taxon>
    </lineage>
</organism>
<dbReference type="KEGG" id="fax:FUAX_47930"/>
<evidence type="ECO:0000256" key="6">
    <source>
        <dbReference type="ARBA" id="ARBA00023136"/>
    </source>
</evidence>
<evidence type="ECO:0000313" key="11">
    <source>
        <dbReference type="Proteomes" id="UP001348817"/>
    </source>
</evidence>
<dbReference type="InterPro" id="IPR008969">
    <property type="entry name" value="CarboxyPept-like_regulatory"/>
</dbReference>
<evidence type="ECO:0000256" key="7">
    <source>
        <dbReference type="ARBA" id="ARBA00023237"/>
    </source>
</evidence>